<dbReference type="Proteomes" id="UP000182835">
    <property type="component" value="Unassembled WGS sequence"/>
</dbReference>
<dbReference type="AlphaFoldDB" id="A0A1L8R1P7"/>
<gene>
    <name evidence="3" type="ORF">RU96_GL001977</name>
</gene>
<comment type="function">
    <text evidence="1">Involved in the transposition of the insertion sequence.</text>
</comment>
<name>A0A1L8R1P7_9ENTE</name>
<protein>
    <recommendedName>
        <fullName evidence="2">Integrase catalytic domain-containing protein</fullName>
    </recommendedName>
</protein>
<dbReference type="InterPro" id="IPR001584">
    <property type="entry name" value="Integrase_cat-core"/>
</dbReference>
<reference evidence="3 4" key="1">
    <citation type="submission" date="2014-12" db="EMBL/GenBank/DDBJ databases">
        <title>Draft genome sequences of 29 type strains of Enterococci.</title>
        <authorList>
            <person name="Zhong Z."/>
            <person name="Sun Z."/>
            <person name="Liu W."/>
            <person name="Zhang W."/>
            <person name="Zhang H."/>
        </authorList>
    </citation>
    <scope>NUCLEOTIDE SEQUENCE [LARGE SCALE GENOMIC DNA]</scope>
    <source>
        <strain evidence="3 4">DSM 21207</strain>
    </source>
</reference>
<proteinExistence type="predicted"/>
<dbReference type="Pfam" id="PF13333">
    <property type="entry name" value="rve_2"/>
    <property type="match status" value="1"/>
</dbReference>
<evidence type="ECO:0000313" key="3">
    <source>
        <dbReference type="EMBL" id="OJG13647.1"/>
    </source>
</evidence>
<dbReference type="Gene3D" id="3.30.420.10">
    <property type="entry name" value="Ribonuclease H-like superfamily/Ribonuclease H"/>
    <property type="match status" value="1"/>
</dbReference>
<dbReference type="EMBL" id="JXKG01000048">
    <property type="protein sequence ID" value="OJG13647.1"/>
    <property type="molecule type" value="Genomic_DNA"/>
</dbReference>
<dbReference type="Pfam" id="PF00665">
    <property type="entry name" value="rve"/>
    <property type="match status" value="1"/>
</dbReference>
<dbReference type="PROSITE" id="PS50994">
    <property type="entry name" value="INTEGRASE"/>
    <property type="match status" value="1"/>
</dbReference>
<evidence type="ECO:0000259" key="2">
    <source>
        <dbReference type="PROSITE" id="PS50994"/>
    </source>
</evidence>
<dbReference type="InterPro" id="IPR048020">
    <property type="entry name" value="Transpos_IS3"/>
</dbReference>
<dbReference type="GO" id="GO:0003676">
    <property type="term" value="F:nucleic acid binding"/>
    <property type="evidence" value="ECO:0007669"/>
    <property type="project" value="InterPro"/>
</dbReference>
<organism evidence="3 4">
    <name type="scientific">Enterococcus canintestini</name>
    <dbReference type="NCBI Taxonomy" id="317010"/>
    <lineage>
        <taxon>Bacteria</taxon>
        <taxon>Bacillati</taxon>
        <taxon>Bacillota</taxon>
        <taxon>Bacilli</taxon>
        <taxon>Lactobacillales</taxon>
        <taxon>Enterococcaceae</taxon>
        <taxon>Enterococcus</taxon>
    </lineage>
</organism>
<dbReference type="PANTHER" id="PTHR46889">
    <property type="entry name" value="TRANSPOSASE INSF FOR INSERTION SEQUENCE IS3B-RELATED"/>
    <property type="match status" value="1"/>
</dbReference>
<dbReference type="InterPro" id="IPR050900">
    <property type="entry name" value="Transposase_IS3/IS150/IS904"/>
</dbReference>
<dbReference type="PANTHER" id="PTHR46889:SF4">
    <property type="entry name" value="TRANSPOSASE INSO FOR INSERTION SEQUENCE ELEMENT IS911B-RELATED"/>
    <property type="match status" value="1"/>
</dbReference>
<dbReference type="InterPro" id="IPR025948">
    <property type="entry name" value="HTH-like_dom"/>
</dbReference>
<feature type="domain" description="Integrase catalytic" evidence="2">
    <location>
        <begin position="74"/>
        <end position="238"/>
    </location>
</feature>
<dbReference type="InterPro" id="IPR012337">
    <property type="entry name" value="RNaseH-like_sf"/>
</dbReference>
<sequence length="241" mass="27976">MILEIYTSSQKRLGAAKIRRILLRDYGISISIGRVYRLMKSMDLPKMSTVKPVFKKRKNKVSLTRPNHLNQAFNPPAPNQVWTSDFSYIPIGKKTFAYLCVVLDLFSRKVIAWTVGSTIDTNLAIQTLDKALHSRNVMSPVLFHTDQGAQYTSFEFRKFIEHHPIVHSLSKPGYPWDNAVTEAFFKYMKKEELNRRSFHSLEEVRLACFTYIEGFYNTKRPHGTLDMLTPNEKEALYFESL</sequence>
<dbReference type="Pfam" id="PF13276">
    <property type="entry name" value="HTH_21"/>
    <property type="match status" value="1"/>
</dbReference>
<dbReference type="InterPro" id="IPR036397">
    <property type="entry name" value="RNaseH_sf"/>
</dbReference>
<evidence type="ECO:0000256" key="1">
    <source>
        <dbReference type="ARBA" id="ARBA00002286"/>
    </source>
</evidence>
<dbReference type="SUPFAM" id="SSF53098">
    <property type="entry name" value="Ribonuclease H-like"/>
    <property type="match status" value="1"/>
</dbReference>
<accession>A0A1L8R1P7</accession>
<evidence type="ECO:0000313" key="4">
    <source>
        <dbReference type="Proteomes" id="UP000182835"/>
    </source>
</evidence>
<comment type="caution">
    <text evidence="3">The sequence shown here is derived from an EMBL/GenBank/DDBJ whole genome shotgun (WGS) entry which is preliminary data.</text>
</comment>
<dbReference type="STRING" id="317010.RU96_GL001977"/>
<dbReference type="GO" id="GO:0015074">
    <property type="term" value="P:DNA integration"/>
    <property type="evidence" value="ECO:0007669"/>
    <property type="project" value="InterPro"/>
</dbReference>
<dbReference type="NCBIfam" id="NF033516">
    <property type="entry name" value="transpos_IS3"/>
    <property type="match status" value="1"/>
</dbReference>